<dbReference type="EMBL" id="CAMGYJ010000008">
    <property type="protein sequence ID" value="CAI0457003.1"/>
    <property type="molecule type" value="Genomic_DNA"/>
</dbReference>
<protein>
    <submittedName>
        <fullName evidence="1">Uncharacterized protein</fullName>
    </submittedName>
</protein>
<gene>
    <name evidence="1" type="ORF">LITE_LOCUS32972</name>
</gene>
<dbReference type="AlphaFoldDB" id="A0AAV0NEN0"/>
<comment type="caution">
    <text evidence="1">The sequence shown here is derived from an EMBL/GenBank/DDBJ whole genome shotgun (WGS) entry which is preliminary data.</text>
</comment>
<name>A0AAV0NEN0_9ROSI</name>
<organism evidence="1 2">
    <name type="scientific">Linum tenue</name>
    <dbReference type="NCBI Taxonomy" id="586396"/>
    <lineage>
        <taxon>Eukaryota</taxon>
        <taxon>Viridiplantae</taxon>
        <taxon>Streptophyta</taxon>
        <taxon>Embryophyta</taxon>
        <taxon>Tracheophyta</taxon>
        <taxon>Spermatophyta</taxon>
        <taxon>Magnoliopsida</taxon>
        <taxon>eudicotyledons</taxon>
        <taxon>Gunneridae</taxon>
        <taxon>Pentapetalae</taxon>
        <taxon>rosids</taxon>
        <taxon>fabids</taxon>
        <taxon>Malpighiales</taxon>
        <taxon>Linaceae</taxon>
        <taxon>Linum</taxon>
    </lineage>
</organism>
<reference evidence="1" key="1">
    <citation type="submission" date="2022-08" db="EMBL/GenBank/DDBJ databases">
        <authorList>
            <person name="Gutierrez-Valencia J."/>
        </authorList>
    </citation>
    <scope>NUCLEOTIDE SEQUENCE</scope>
</reference>
<sequence>MCGGVEPYLDNTNLMKKSSRYPDPDQDSAASKCNVCQIVQFDQFKARQWTFSLLLSTHSQLRGTNSIRPCRYRWECSKFCCEKGGSDRTVRCYVKGGLQVLGSDKENKHSESHPCGRMEIGRSVSPNFQGKMNPKFSGFGLNWKQSGYFLHCNNFITN</sequence>
<proteinExistence type="predicted"/>
<evidence type="ECO:0000313" key="2">
    <source>
        <dbReference type="Proteomes" id="UP001154282"/>
    </source>
</evidence>
<evidence type="ECO:0000313" key="1">
    <source>
        <dbReference type="EMBL" id="CAI0457003.1"/>
    </source>
</evidence>
<accession>A0AAV0NEN0</accession>
<keyword evidence="2" id="KW-1185">Reference proteome</keyword>
<dbReference type="Proteomes" id="UP001154282">
    <property type="component" value="Unassembled WGS sequence"/>
</dbReference>